<dbReference type="Gene3D" id="3.30.70.2450">
    <property type="match status" value="1"/>
</dbReference>
<keyword evidence="6" id="KW-1185">Reference proteome</keyword>
<dbReference type="RefSeq" id="WP_179813736.1">
    <property type="nucleotide sequence ID" value="NZ_JACBZD010000001.1"/>
</dbReference>
<dbReference type="InterPro" id="IPR002938">
    <property type="entry name" value="FAD-bd"/>
</dbReference>
<dbReference type="AlphaFoldDB" id="A0A852ZSV2"/>
<dbReference type="InterPro" id="IPR050641">
    <property type="entry name" value="RIFMO-like"/>
</dbReference>
<evidence type="ECO:0000313" key="5">
    <source>
        <dbReference type="EMBL" id="NYI04905.1"/>
    </source>
</evidence>
<dbReference type="Gene3D" id="3.40.30.120">
    <property type="match status" value="1"/>
</dbReference>
<dbReference type="Proteomes" id="UP000567795">
    <property type="component" value="Unassembled WGS sequence"/>
</dbReference>
<keyword evidence="2" id="KW-0285">Flavoprotein</keyword>
<protein>
    <submittedName>
        <fullName evidence="5">2-polyprenyl-6-methoxyphenol hydroxylase-like FAD-dependent oxidoreductase</fullName>
    </submittedName>
</protein>
<keyword evidence="3" id="KW-0274">FAD</keyword>
<feature type="domain" description="FAD-binding" evidence="4">
    <location>
        <begin position="4"/>
        <end position="336"/>
    </location>
</feature>
<dbReference type="InterPro" id="IPR036188">
    <property type="entry name" value="FAD/NAD-bd_sf"/>
</dbReference>
<comment type="cofactor">
    <cofactor evidence="1">
        <name>FAD</name>
        <dbReference type="ChEBI" id="CHEBI:57692"/>
    </cofactor>
</comment>
<dbReference type="PANTHER" id="PTHR43004:SF19">
    <property type="entry name" value="BINDING MONOOXYGENASE, PUTATIVE (JCVI)-RELATED"/>
    <property type="match status" value="1"/>
</dbReference>
<dbReference type="Gene3D" id="3.50.50.60">
    <property type="entry name" value="FAD/NAD(P)-binding domain"/>
    <property type="match status" value="1"/>
</dbReference>
<evidence type="ECO:0000259" key="4">
    <source>
        <dbReference type="Pfam" id="PF01494"/>
    </source>
</evidence>
<evidence type="ECO:0000256" key="1">
    <source>
        <dbReference type="ARBA" id="ARBA00001974"/>
    </source>
</evidence>
<proteinExistence type="predicted"/>
<dbReference type="SUPFAM" id="SSF51905">
    <property type="entry name" value="FAD/NAD(P)-binding domain"/>
    <property type="match status" value="1"/>
</dbReference>
<comment type="caution">
    <text evidence="5">The sequence shown here is derived from an EMBL/GenBank/DDBJ whole genome shotgun (WGS) entry which is preliminary data.</text>
</comment>
<reference evidence="5 6" key="1">
    <citation type="submission" date="2020-07" db="EMBL/GenBank/DDBJ databases">
        <title>Sequencing the genomes of 1000 actinobacteria strains.</title>
        <authorList>
            <person name="Klenk H.-P."/>
        </authorList>
    </citation>
    <scope>NUCLEOTIDE SEQUENCE [LARGE SCALE GENOMIC DNA]</scope>
    <source>
        <strain evidence="5 6">DSM 42178</strain>
    </source>
</reference>
<accession>A0A852ZSV2</accession>
<evidence type="ECO:0000256" key="3">
    <source>
        <dbReference type="ARBA" id="ARBA00022827"/>
    </source>
</evidence>
<dbReference type="EMBL" id="JACBZD010000001">
    <property type="protein sequence ID" value="NYI04905.1"/>
    <property type="molecule type" value="Genomic_DNA"/>
</dbReference>
<dbReference type="GO" id="GO:0071949">
    <property type="term" value="F:FAD binding"/>
    <property type="evidence" value="ECO:0007669"/>
    <property type="project" value="InterPro"/>
</dbReference>
<dbReference type="PANTHER" id="PTHR43004">
    <property type="entry name" value="TRK SYSTEM POTASSIUM UPTAKE PROTEIN"/>
    <property type="match status" value="1"/>
</dbReference>
<evidence type="ECO:0000256" key="2">
    <source>
        <dbReference type="ARBA" id="ARBA00022630"/>
    </source>
</evidence>
<dbReference type="PRINTS" id="PR00420">
    <property type="entry name" value="RNGMNOXGNASE"/>
</dbReference>
<sequence length="526" mass="56498">MAKETEVLVVGAGPTGLTLAAGLLRRGIRVRIIDQAARSNPHSKAVTLWPRAIEVFDALGVGDRIFGMGVKLSATSYWTRDRQIGRVPLRPLQHTRYPVPISLPQNQTEAVLRDVVTEAGGRIEFGRRLASLENGPDGVVATLEDGETISASWLVGCDGAHSTVRDQVGVRFEGETYPQSFVLVDGEYDTEYVHDESYYVMGRTGVMVVVGLPGGLYRVFASVPPGQKVEDVEKTVEAIIEERSPLRLRQTKSAGSGLFQIHRKLADRMRVGRVLLAGDAAHIHSPAGGLGMNTGVQDAYSAAWRLAGVLRGSLDASQIDEWERERLFVARGVVTEADRQTQMWMMQGWQRQVRDALIRVGIGSGVLERVMPPRMAQMTLVLPGGDKATGRLRPGARIPDVALGPDRLYSRLSGGGHLLLLFTDEVAAALKALGIEGKTDPDLLRVVAVTSGAPRGGVPEAVSETVTDVGGRIRRALGAPSGAVCLVRPDTVIAAAAVASDETGRAALRSRLPRPAATPEPEYQAD</sequence>
<dbReference type="GO" id="GO:0016709">
    <property type="term" value="F:oxidoreductase activity, acting on paired donors, with incorporation or reduction of molecular oxygen, NAD(P)H as one donor, and incorporation of one atom of oxygen"/>
    <property type="evidence" value="ECO:0007669"/>
    <property type="project" value="UniProtKB-ARBA"/>
</dbReference>
<organism evidence="5 6">
    <name type="scientific">Allostreptomyces psammosilenae</name>
    <dbReference type="NCBI Taxonomy" id="1892865"/>
    <lineage>
        <taxon>Bacteria</taxon>
        <taxon>Bacillati</taxon>
        <taxon>Actinomycetota</taxon>
        <taxon>Actinomycetes</taxon>
        <taxon>Kitasatosporales</taxon>
        <taxon>Streptomycetaceae</taxon>
        <taxon>Allostreptomyces</taxon>
    </lineage>
</organism>
<dbReference type="Pfam" id="PF01494">
    <property type="entry name" value="FAD_binding_3"/>
    <property type="match status" value="1"/>
</dbReference>
<name>A0A852ZSV2_9ACTN</name>
<evidence type="ECO:0000313" key="6">
    <source>
        <dbReference type="Proteomes" id="UP000567795"/>
    </source>
</evidence>
<gene>
    <name evidence="5" type="ORF">FHU37_001848</name>
</gene>